<evidence type="ECO:0000313" key="8">
    <source>
        <dbReference type="EMBL" id="OAA63693.1"/>
    </source>
</evidence>
<accession>A0A167WER3</accession>
<feature type="transmembrane region" description="Helical" evidence="6">
    <location>
        <begin position="439"/>
        <end position="460"/>
    </location>
</feature>
<dbReference type="EMBL" id="AZHD01000005">
    <property type="protein sequence ID" value="OAA63693.1"/>
    <property type="molecule type" value="Genomic_DNA"/>
</dbReference>
<sequence>MGLWILEPHSDEKVPGTVHIGRETEEQAALTSKLKHGKGRFAKVVLTPQPSDSPNDPLNWSTTTKYFHSIFLSAGTGLMTGTNNFVNPGQNIMAKQLHTSITVISRSVSLILLLLGVGAMISSPAARIWGKRPVFIVGNLVALVGYVIVVAKPTSLGALYAGRSIHGLGIGGIEFLVSSSVGDLFFVHQRGIHLAIWHFALQGGNSIGQVIGGQIIQAQSWVWAFRWCVIILAVYNVALFLFIPETTYNRATRLNTDFHEHLDAYNKADQPPPSIRPSQPADNATDSGNEKDGIDTVADTTVTTANDDIEGQDQGQSGSAAEKKHTFLQSLKVYNGRFSDEKLIDGIVSPFAAFLLPAVLWTAYAYGCSVAFSASFSVCIAQVFSAPPYNFNPHQTGLTVIGSFIGSLLGNIFPGRIADWLVKYASRKNNGVYEPEFRNLLCIPAFFFGLAGFWGFGLSLQAKNHWIVPTFFFGLSTFAGSILSLVSNAYLLDCHRAQSQDGYAAVTLGRGIFSFVMTFVINDWINRDGIATVYFVIGSLHGLACILGMVLYVFGKRIRLWVSKNKFIQSKLGKPRYVAG</sequence>
<protein>
    <submittedName>
        <fullName evidence="8">Major facilitator superfamily domain, general substrate transporter</fullName>
    </submittedName>
</protein>
<feature type="transmembrane region" description="Helical" evidence="6">
    <location>
        <begin position="396"/>
        <end position="418"/>
    </location>
</feature>
<dbReference type="InterPro" id="IPR020846">
    <property type="entry name" value="MFS_dom"/>
</dbReference>
<feature type="transmembrane region" description="Helical" evidence="6">
    <location>
        <begin position="503"/>
        <end position="521"/>
    </location>
</feature>
<dbReference type="PANTHER" id="PTHR23502:SF4">
    <property type="entry name" value="MAJOR FACILITATOR SUPERFAMILY (MFS) PROFILE DOMAIN-CONTAINING PROTEIN-RELATED"/>
    <property type="match status" value="1"/>
</dbReference>
<keyword evidence="2 6" id="KW-0812">Transmembrane</keyword>
<evidence type="ECO:0000256" key="5">
    <source>
        <dbReference type="SAM" id="MobiDB-lite"/>
    </source>
</evidence>
<evidence type="ECO:0000256" key="6">
    <source>
        <dbReference type="SAM" id="Phobius"/>
    </source>
</evidence>
<keyword evidence="4 6" id="KW-0472">Membrane</keyword>
<evidence type="ECO:0000256" key="4">
    <source>
        <dbReference type="ARBA" id="ARBA00023136"/>
    </source>
</evidence>
<feature type="transmembrane region" description="Helical" evidence="6">
    <location>
        <begin position="222"/>
        <end position="243"/>
    </location>
</feature>
<dbReference type="OrthoDB" id="2585655at2759"/>
<dbReference type="InterPro" id="IPR011701">
    <property type="entry name" value="MFS"/>
</dbReference>
<dbReference type="Gene3D" id="1.20.1250.20">
    <property type="entry name" value="MFS general substrate transporter like domains"/>
    <property type="match status" value="1"/>
</dbReference>
<organism evidence="8 9">
    <name type="scientific">Niveomyces insectorum RCEF 264</name>
    <dbReference type="NCBI Taxonomy" id="1081102"/>
    <lineage>
        <taxon>Eukaryota</taxon>
        <taxon>Fungi</taxon>
        <taxon>Dikarya</taxon>
        <taxon>Ascomycota</taxon>
        <taxon>Pezizomycotina</taxon>
        <taxon>Sordariomycetes</taxon>
        <taxon>Hypocreomycetidae</taxon>
        <taxon>Hypocreales</taxon>
        <taxon>Cordycipitaceae</taxon>
        <taxon>Niveomyces</taxon>
    </lineage>
</organism>
<dbReference type="Pfam" id="PF07690">
    <property type="entry name" value="MFS_1"/>
    <property type="match status" value="1"/>
</dbReference>
<dbReference type="STRING" id="1081102.A0A167WER3"/>
<gene>
    <name evidence="8" type="ORF">SPI_03856</name>
</gene>
<feature type="transmembrane region" description="Helical" evidence="6">
    <location>
        <begin position="134"/>
        <end position="153"/>
    </location>
</feature>
<dbReference type="GO" id="GO:0022857">
    <property type="term" value="F:transmembrane transporter activity"/>
    <property type="evidence" value="ECO:0007669"/>
    <property type="project" value="InterPro"/>
</dbReference>
<reference evidence="8 9" key="1">
    <citation type="journal article" date="2016" name="Genome Biol. Evol.">
        <title>Divergent and convergent evolution of fungal pathogenicity.</title>
        <authorList>
            <person name="Shang Y."/>
            <person name="Xiao G."/>
            <person name="Zheng P."/>
            <person name="Cen K."/>
            <person name="Zhan S."/>
            <person name="Wang C."/>
        </authorList>
    </citation>
    <scope>NUCLEOTIDE SEQUENCE [LARGE SCALE GENOMIC DNA]</scope>
    <source>
        <strain evidence="8 9">RCEF 264</strain>
    </source>
</reference>
<dbReference type="InterPro" id="IPR036259">
    <property type="entry name" value="MFS_trans_sf"/>
</dbReference>
<feature type="transmembrane region" description="Helical" evidence="6">
    <location>
        <begin position="103"/>
        <end position="122"/>
    </location>
</feature>
<dbReference type="Proteomes" id="UP000076874">
    <property type="component" value="Unassembled WGS sequence"/>
</dbReference>
<evidence type="ECO:0000313" key="9">
    <source>
        <dbReference type="Proteomes" id="UP000076874"/>
    </source>
</evidence>
<evidence type="ECO:0000256" key="1">
    <source>
        <dbReference type="ARBA" id="ARBA00004141"/>
    </source>
</evidence>
<feature type="domain" description="Major facilitator superfamily (MFS) profile" evidence="7">
    <location>
        <begin position="61"/>
        <end position="556"/>
    </location>
</feature>
<comment type="subcellular location">
    <subcellularLocation>
        <location evidence="1">Membrane</location>
        <topology evidence="1">Multi-pass membrane protein</topology>
    </subcellularLocation>
</comment>
<dbReference type="SUPFAM" id="SSF103473">
    <property type="entry name" value="MFS general substrate transporter"/>
    <property type="match status" value="1"/>
</dbReference>
<feature type="transmembrane region" description="Helical" evidence="6">
    <location>
        <begin position="165"/>
        <end position="187"/>
    </location>
</feature>
<comment type="caution">
    <text evidence="8">The sequence shown here is derived from an EMBL/GenBank/DDBJ whole genome shotgun (WGS) entry which is preliminary data.</text>
</comment>
<dbReference type="AlphaFoldDB" id="A0A167WER3"/>
<dbReference type="GO" id="GO:0005886">
    <property type="term" value="C:plasma membrane"/>
    <property type="evidence" value="ECO:0007669"/>
    <property type="project" value="TreeGrafter"/>
</dbReference>
<dbReference type="PROSITE" id="PS50850">
    <property type="entry name" value="MFS"/>
    <property type="match status" value="1"/>
</dbReference>
<keyword evidence="9" id="KW-1185">Reference proteome</keyword>
<dbReference type="PANTHER" id="PTHR23502">
    <property type="entry name" value="MAJOR FACILITATOR SUPERFAMILY"/>
    <property type="match status" value="1"/>
</dbReference>
<evidence type="ECO:0000256" key="3">
    <source>
        <dbReference type="ARBA" id="ARBA00022989"/>
    </source>
</evidence>
<name>A0A167WER3_9HYPO</name>
<feature type="compositionally biased region" description="Polar residues" evidence="5">
    <location>
        <begin position="276"/>
        <end position="287"/>
    </location>
</feature>
<feature type="transmembrane region" description="Helical" evidence="6">
    <location>
        <begin position="194"/>
        <end position="216"/>
    </location>
</feature>
<feature type="transmembrane region" description="Helical" evidence="6">
    <location>
        <begin position="533"/>
        <end position="554"/>
    </location>
</feature>
<proteinExistence type="predicted"/>
<feature type="region of interest" description="Disordered" evidence="5">
    <location>
        <begin position="266"/>
        <end position="295"/>
    </location>
</feature>
<keyword evidence="3 6" id="KW-1133">Transmembrane helix</keyword>
<feature type="transmembrane region" description="Helical" evidence="6">
    <location>
        <begin position="351"/>
        <end position="384"/>
    </location>
</feature>
<evidence type="ECO:0000259" key="7">
    <source>
        <dbReference type="PROSITE" id="PS50850"/>
    </source>
</evidence>
<evidence type="ECO:0000256" key="2">
    <source>
        <dbReference type="ARBA" id="ARBA00022692"/>
    </source>
</evidence>
<feature type="transmembrane region" description="Helical" evidence="6">
    <location>
        <begin position="466"/>
        <end position="491"/>
    </location>
</feature>